<protein>
    <submittedName>
        <fullName evidence="2">Uncharacterized protein</fullName>
    </submittedName>
</protein>
<sequence length="35" mass="4037">VDEHASEDHYSIDQGKGRARKEGEPRDSKNREARI</sequence>
<feature type="non-terminal residue" evidence="2">
    <location>
        <position position="35"/>
    </location>
</feature>
<organism evidence="2">
    <name type="scientific">uncultured Chloroflexia bacterium</name>
    <dbReference type="NCBI Taxonomy" id="1672391"/>
    <lineage>
        <taxon>Bacteria</taxon>
        <taxon>Bacillati</taxon>
        <taxon>Chloroflexota</taxon>
        <taxon>Chloroflexia</taxon>
        <taxon>environmental samples</taxon>
    </lineage>
</organism>
<evidence type="ECO:0000256" key="1">
    <source>
        <dbReference type="SAM" id="MobiDB-lite"/>
    </source>
</evidence>
<evidence type="ECO:0000313" key="2">
    <source>
        <dbReference type="EMBL" id="CAA9377192.1"/>
    </source>
</evidence>
<proteinExistence type="predicted"/>
<feature type="region of interest" description="Disordered" evidence="1">
    <location>
        <begin position="1"/>
        <end position="35"/>
    </location>
</feature>
<reference evidence="2" key="1">
    <citation type="submission" date="2020-02" db="EMBL/GenBank/DDBJ databases">
        <authorList>
            <person name="Meier V. D."/>
        </authorList>
    </citation>
    <scope>NUCLEOTIDE SEQUENCE</scope>
    <source>
        <strain evidence="2">AVDCRST_MAG93</strain>
    </source>
</reference>
<dbReference type="AlphaFoldDB" id="A0A6J4N3Z8"/>
<dbReference type="EMBL" id="CADCTR010002989">
    <property type="protein sequence ID" value="CAA9377192.1"/>
    <property type="molecule type" value="Genomic_DNA"/>
</dbReference>
<feature type="compositionally biased region" description="Basic and acidic residues" evidence="1">
    <location>
        <begin position="1"/>
        <end position="11"/>
    </location>
</feature>
<feature type="compositionally biased region" description="Basic and acidic residues" evidence="1">
    <location>
        <begin position="20"/>
        <end position="35"/>
    </location>
</feature>
<name>A0A6J4N3Z8_9CHLR</name>
<gene>
    <name evidence="2" type="ORF">AVDCRST_MAG93-8913</name>
</gene>
<accession>A0A6J4N3Z8</accession>
<feature type="non-terminal residue" evidence="2">
    <location>
        <position position="1"/>
    </location>
</feature>